<evidence type="ECO:0000256" key="9">
    <source>
        <dbReference type="SAM" id="Phobius"/>
    </source>
</evidence>
<dbReference type="EMBL" id="JACEFO010000942">
    <property type="protein sequence ID" value="KAF8752420.1"/>
    <property type="molecule type" value="Genomic_DNA"/>
</dbReference>
<dbReference type="InterPro" id="IPR044851">
    <property type="entry name" value="Wax_synthase"/>
</dbReference>
<feature type="region of interest" description="Disordered" evidence="8">
    <location>
        <begin position="1"/>
        <end position="35"/>
    </location>
</feature>
<evidence type="ECO:0000259" key="10">
    <source>
        <dbReference type="Pfam" id="PF13813"/>
    </source>
</evidence>
<feature type="transmembrane region" description="Helical" evidence="9">
    <location>
        <begin position="91"/>
        <end position="114"/>
    </location>
</feature>
<evidence type="ECO:0000256" key="8">
    <source>
        <dbReference type="SAM" id="MobiDB-lite"/>
    </source>
</evidence>
<evidence type="ECO:0000256" key="3">
    <source>
        <dbReference type="ARBA" id="ARBA00022679"/>
    </source>
</evidence>
<evidence type="ECO:0000256" key="1">
    <source>
        <dbReference type="ARBA" id="ARBA00004141"/>
    </source>
</evidence>
<feature type="transmembrane region" description="Helical" evidence="9">
    <location>
        <begin position="209"/>
        <end position="237"/>
    </location>
</feature>
<dbReference type="GO" id="GO:0006629">
    <property type="term" value="P:lipid metabolic process"/>
    <property type="evidence" value="ECO:0007669"/>
    <property type="project" value="InterPro"/>
</dbReference>
<reference evidence="11" key="1">
    <citation type="submission" date="2020-07" db="EMBL/GenBank/DDBJ databases">
        <title>Genome sequence and genetic diversity analysis of an under-domesticated orphan crop, white fonio (Digitaria exilis).</title>
        <authorList>
            <person name="Bennetzen J.L."/>
            <person name="Chen S."/>
            <person name="Ma X."/>
            <person name="Wang X."/>
            <person name="Yssel A.E.J."/>
            <person name="Chaluvadi S.R."/>
            <person name="Johnson M."/>
            <person name="Gangashetty P."/>
            <person name="Hamidou F."/>
            <person name="Sanogo M.D."/>
            <person name="Zwaenepoel A."/>
            <person name="Wallace J."/>
            <person name="Van De Peer Y."/>
            <person name="Van Deynze A."/>
        </authorList>
    </citation>
    <scope>NUCLEOTIDE SEQUENCE</scope>
    <source>
        <tissue evidence="11">Leaves</tissue>
    </source>
</reference>
<keyword evidence="7" id="KW-0012">Acyltransferase</keyword>
<dbReference type="GO" id="GO:0008374">
    <property type="term" value="F:O-acyltransferase activity"/>
    <property type="evidence" value="ECO:0007669"/>
    <property type="project" value="InterPro"/>
</dbReference>
<protein>
    <recommendedName>
        <fullName evidence="10">Wax synthase domain-containing protein</fullName>
    </recommendedName>
</protein>
<accession>A0A835FFG0</accession>
<evidence type="ECO:0000256" key="5">
    <source>
        <dbReference type="ARBA" id="ARBA00022989"/>
    </source>
</evidence>
<keyword evidence="3" id="KW-0808">Transferase</keyword>
<keyword evidence="5 9" id="KW-1133">Transmembrane helix</keyword>
<evidence type="ECO:0000313" key="11">
    <source>
        <dbReference type="EMBL" id="KAF8752420.1"/>
    </source>
</evidence>
<dbReference type="Pfam" id="PF13813">
    <property type="entry name" value="MBOAT_2"/>
    <property type="match status" value="1"/>
</dbReference>
<dbReference type="InterPro" id="IPR017088">
    <property type="entry name" value="Wax_synthase_Magnoliopsida"/>
</dbReference>
<dbReference type="GO" id="GO:0016020">
    <property type="term" value="C:membrane"/>
    <property type="evidence" value="ECO:0007669"/>
    <property type="project" value="UniProtKB-SubCell"/>
</dbReference>
<gene>
    <name evidence="11" type="ORF">HU200_011973</name>
</gene>
<evidence type="ECO:0000256" key="2">
    <source>
        <dbReference type="ARBA" id="ARBA00007282"/>
    </source>
</evidence>
<comment type="caution">
    <text evidence="11">The sequence shown here is derived from an EMBL/GenBank/DDBJ whole genome shotgun (WGS) entry which is preliminary data.</text>
</comment>
<proteinExistence type="inferred from homology"/>
<keyword evidence="12" id="KW-1185">Reference proteome</keyword>
<sequence>MSSILVASARRKYSSSSGRNGSTTQPYALARGRPTHQNHRRSCAYSCSLLSVSGLNSRDAMPHHSIVTVPLAATLAMLYARLVAKLVLPGLIRLLCLAPALLLLLLLPFAIPLYSTRGTAAFFLTWLGEFKLLLLASGHGPLDPHLHPVPFVFTATLPVKLLQQQSPDATEKTKKVALPLPLLLSSSIKVAIMVTLLKLFNGKDQMHPYVAFTLYGIYIYCFLDFLLPCLAALGRALGMGLEPQFDRPYLSASLQDFWGRRWNLMASAVLRPAVYVPVRARLGAPAGVLATFLVSGLMHEVIACYITFRAPTGRLAAFFALHGAAVCAERWWCARRRWTRPPVPRVVATPMVVVLVVGTAVWLFFPPLFGGGMDDLFIAESDALLASLVDAGGRVLRLAGLAR</sequence>
<evidence type="ECO:0000313" key="12">
    <source>
        <dbReference type="Proteomes" id="UP000636709"/>
    </source>
</evidence>
<comment type="similarity">
    <text evidence="2">Belongs to the wax synthase family.</text>
</comment>
<dbReference type="PANTHER" id="PTHR31595:SF33">
    <property type="entry name" value="OS02G0468100 PROTEIN"/>
    <property type="match status" value="1"/>
</dbReference>
<dbReference type="AlphaFoldDB" id="A0A835FFG0"/>
<feature type="transmembrane region" description="Helical" evidence="9">
    <location>
        <begin position="176"/>
        <end position="197"/>
    </location>
</feature>
<dbReference type="Proteomes" id="UP000636709">
    <property type="component" value="Unassembled WGS sequence"/>
</dbReference>
<comment type="subcellular location">
    <subcellularLocation>
        <location evidence="1">Membrane</location>
        <topology evidence="1">Multi-pass membrane protein</topology>
    </subcellularLocation>
</comment>
<dbReference type="PIRSF" id="PIRSF037006">
    <property type="entry name" value="Wax_synthase"/>
    <property type="match status" value="1"/>
</dbReference>
<feature type="compositionally biased region" description="Polar residues" evidence="8">
    <location>
        <begin position="14"/>
        <end position="26"/>
    </location>
</feature>
<feature type="transmembrane region" description="Helical" evidence="9">
    <location>
        <begin position="288"/>
        <end position="308"/>
    </location>
</feature>
<name>A0A835FFG0_9POAL</name>
<keyword evidence="4 9" id="KW-0812">Transmembrane</keyword>
<evidence type="ECO:0000256" key="7">
    <source>
        <dbReference type="ARBA" id="ARBA00023315"/>
    </source>
</evidence>
<feature type="transmembrane region" description="Helical" evidence="9">
    <location>
        <begin position="65"/>
        <end position="84"/>
    </location>
</feature>
<feature type="transmembrane region" description="Helical" evidence="9">
    <location>
        <begin position="346"/>
        <end position="365"/>
    </location>
</feature>
<keyword evidence="6 9" id="KW-0472">Membrane</keyword>
<dbReference type="InterPro" id="IPR032805">
    <property type="entry name" value="Wax_synthase_dom"/>
</dbReference>
<feature type="domain" description="Wax synthase" evidence="10">
    <location>
        <begin position="242"/>
        <end position="319"/>
    </location>
</feature>
<evidence type="ECO:0000256" key="6">
    <source>
        <dbReference type="ARBA" id="ARBA00023136"/>
    </source>
</evidence>
<evidence type="ECO:0000256" key="4">
    <source>
        <dbReference type="ARBA" id="ARBA00022692"/>
    </source>
</evidence>
<dbReference type="PANTHER" id="PTHR31595">
    <property type="entry name" value="LONG-CHAIN-ALCOHOL O-FATTY-ACYLTRANSFERASE 3-RELATED"/>
    <property type="match status" value="1"/>
</dbReference>
<organism evidence="11 12">
    <name type="scientific">Digitaria exilis</name>
    <dbReference type="NCBI Taxonomy" id="1010633"/>
    <lineage>
        <taxon>Eukaryota</taxon>
        <taxon>Viridiplantae</taxon>
        <taxon>Streptophyta</taxon>
        <taxon>Embryophyta</taxon>
        <taxon>Tracheophyta</taxon>
        <taxon>Spermatophyta</taxon>
        <taxon>Magnoliopsida</taxon>
        <taxon>Liliopsida</taxon>
        <taxon>Poales</taxon>
        <taxon>Poaceae</taxon>
        <taxon>PACMAD clade</taxon>
        <taxon>Panicoideae</taxon>
        <taxon>Panicodae</taxon>
        <taxon>Paniceae</taxon>
        <taxon>Anthephorinae</taxon>
        <taxon>Digitaria</taxon>
    </lineage>
</organism>
<dbReference type="OrthoDB" id="1077582at2759"/>